<dbReference type="Pfam" id="PF02255">
    <property type="entry name" value="PTS_IIA"/>
    <property type="match status" value="1"/>
</dbReference>
<dbReference type="PANTHER" id="PTHR34382">
    <property type="entry name" value="PTS SYSTEM N,N'-DIACETYLCHITOBIOSE-SPECIFIC EIIA COMPONENT"/>
    <property type="match status" value="1"/>
</dbReference>
<keyword evidence="2" id="KW-0762">Sugar transport</keyword>
<evidence type="ECO:0000256" key="5">
    <source>
        <dbReference type="PROSITE-ProRule" id="PRU00418"/>
    </source>
</evidence>
<dbReference type="Proteomes" id="UP000251721">
    <property type="component" value="Unassembled WGS sequence"/>
</dbReference>
<dbReference type="InterPro" id="IPR036542">
    <property type="entry name" value="PTS_IIA_lac/cel_sf"/>
</dbReference>
<feature type="modified residue" description="Phosphohistidine; by HPr" evidence="5">
    <location>
        <position position="129"/>
    </location>
</feature>
<evidence type="ECO:0000313" key="7">
    <source>
        <dbReference type="Proteomes" id="UP000251721"/>
    </source>
</evidence>
<evidence type="ECO:0000256" key="1">
    <source>
        <dbReference type="ARBA" id="ARBA00022448"/>
    </source>
</evidence>
<organism evidence="6 7">
    <name type="scientific">Klebsiella pneumoniae</name>
    <dbReference type="NCBI Taxonomy" id="573"/>
    <lineage>
        <taxon>Bacteria</taxon>
        <taxon>Pseudomonadati</taxon>
        <taxon>Pseudomonadota</taxon>
        <taxon>Gammaproteobacteria</taxon>
        <taxon>Enterobacterales</taxon>
        <taxon>Enterobacteriaceae</taxon>
        <taxon>Klebsiella/Raoultella group</taxon>
        <taxon>Klebsiella</taxon>
        <taxon>Klebsiella pneumoniae complex</taxon>
    </lineage>
</organism>
<keyword evidence="4" id="KW-0598">Phosphotransferase system</keyword>
<dbReference type="SUPFAM" id="SSF46973">
    <property type="entry name" value="Enzyme IIa from lactose specific PTS, IIa-lac"/>
    <property type="match status" value="1"/>
</dbReference>
<evidence type="ECO:0000313" key="6">
    <source>
        <dbReference type="EMBL" id="SQC45682.1"/>
    </source>
</evidence>
<dbReference type="InterPro" id="IPR003188">
    <property type="entry name" value="PTS_IIA_lac/cel"/>
</dbReference>
<gene>
    <name evidence="6" type="primary">chbA_3</name>
    <name evidence="6" type="ORF">NCTC13465_04244</name>
</gene>
<dbReference type="PROSITE" id="PS51095">
    <property type="entry name" value="PTS_EIIA_TYPE_3"/>
    <property type="match status" value="1"/>
</dbReference>
<name>A0A2X3ENL8_KLEPN</name>
<dbReference type="GO" id="GO:0009401">
    <property type="term" value="P:phosphoenolpyruvate-dependent sugar phosphotransferase system"/>
    <property type="evidence" value="ECO:0007669"/>
    <property type="project" value="UniProtKB-KW"/>
</dbReference>
<dbReference type="AlphaFoldDB" id="A0A2X3ENL8"/>
<dbReference type="GO" id="GO:0016740">
    <property type="term" value="F:transferase activity"/>
    <property type="evidence" value="ECO:0007669"/>
    <property type="project" value="UniProtKB-KW"/>
</dbReference>
<sequence length="158" mass="17541">MILCLICMATAMVMYLPFLKAYEKQLLAQERENAVGQADNAAQNRLTLTIQRIIMELEEQVMGIIINAGQSRSLCYEALHAAKAGDFATADAKMQEAAHYSREAHLVQTQLIEADEGEGKTKMTLVMVHAQDHLMTSILAKELIAELIAIYRAQPLHA</sequence>
<evidence type="ECO:0000256" key="3">
    <source>
        <dbReference type="ARBA" id="ARBA00022679"/>
    </source>
</evidence>
<keyword evidence="1" id="KW-0813">Transport</keyword>
<protein>
    <submittedName>
        <fullName evidence="6">PTS system cellobiose-specific transporter subunit IIA</fullName>
        <ecNumber evidence="6">2.7.1.-</ecNumber>
    </submittedName>
</protein>
<evidence type="ECO:0000256" key="4">
    <source>
        <dbReference type="ARBA" id="ARBA00022683"/>
    </source>
</evidence>
<dbReference type="CDD" id="cd00215">
    <property type="entry name" value="PTS_IIA_lac"/>
    <property type="match status" value="1"/>
</dbReference>
<evidence type="ECO:0000256" key="2">
    <source>
        <dbReference type="ARBA" id="ARBA00022597"/>
    </source>
</evidence>
<accession>A0A2X3ENL8</accession>
<keyword evidence="3 6" id="KW-0808">Transferase</keyword>
<dbReference type="Gene3D" id="1.20.58.80">
    <property type="entry name" value="Phosphotransferase system, lactose/cellobiose-type IIA subunit"/>
    <property type="match status" value="1"/>
</dbReference>
<dbReference type="PANTHER" id="PTHR34382:SF7">
    <property type="entry name" value="PTS SYSTEM N,N'-DIACETYLCHITOBIOSE-SPECIFIC EIIA COMPONENT"/>
    <property type="match status" value="1"/>
</dbReference>
<dbReference type="EC" id="2.7.1.-" evidence="6"/>
<dbReference type="EMBL" id="UAWQ01000018">
    <property type="protein sequence ID" value="SQC45682.1"/>
    <property type="molecule type" value="Genomic_DNA"/>
</dbReference>
<proteinExistence type="predicted"/>
<reference evidence="6 7" key="1">
    <citation type="submission" date="2018-06" db="EMBL/GenBank/DDBJ databases">
        <authorList>
            <consortium name="Pathogen Informatics"/>
            <person name="Doyle S."/>
        </authorList>
    </citation>
    <scope>NUCLEOTIDE SEQUENCE [LARGE SCALE GENOMIC DNA]</scope>
    <source>
        <strain evidence="6 7">NCTC13465</strain>
    </source>
</reference>